<keyword evidence="2" id="KW-0472">Membrane</keyword>
<dbReference type="Proteomes" id="UP001175000">
    <property type="component" value="Unassembled WGS sequence"/>
</dbReference>
<keyword evidence="2" id="KW-1133">Transmembrane helix</keyword>
<keyword evidence="4" id="KW-1185">Reference proteome</keyword>
<dbReference type="AlphaFoldDB" id="A0AA39TQI6"/>
<evidence type="ECO:0000256" key="1">
    <source>
        <dbReference type="SAM" id="MobiDB-lite"/>
    </source>
</evidence>
<reference evidence="3" key="1">
    <citation type="submission" date="2023-06" db="EMBL/GenBank/DDBJ databases">
        <title>Genome-scale phylogeny and comparative genomics of the fungal order Sordariales.</title>
        <authorList>
            <consortium name="Lawrence Berkeley National Laboratory"/>
            <person name="Hensen N."/>
            <person name="Bonometti L."/>
            <person name="Westerberg I."/>
            <person name="Brannstrom I.O."/>
            <person name="Guillou S."/>
            <person name="Cros-Aarteil S."/>
            <person name="Calhoun S."/>
            <person name="Haridas S."/>
            <person name="Kuo A."/>
            <person name="Mondo S."/>
            <person name="Pangilinan J."/>
            <person name="Riley R."/>
            <person name="Labutti K."/>
            <person name="Andreopoulos B."/>
            <person name="Lipzen A."/>
            <person name="Chen C."/>
            <person name="Yanf M."/>
            <person name="Daum C."/>
            <person name="Ng V."/>
            <person name="Clum A."/>
            <person name="Steindorff A."/>
            <person name="Ohm R."/>
            <person name="Martin F."/>
            <person name="Silar P."/>
            <person name="Natvig D."/>
            <person name="Lalanne C."/>
            <person name="Gautier V."/>
            <person name="Ament-Velasquez S.L."/>
            <person name="Kruys A."/>
            <person name="Hutchinson M.I."/>
            <person name="Powell A.J."/>
            <person name="Barry K."/>
            <person name="Miller A.N."/>
            <person name="Grigoriev I.V."/>
            <person name="Debuchy R."/>
            <person name="Gladieux P."/>
            <person name="Thoren M.H."/>
            <person name="Johannesson H."/>
        </authorList>
    </citation>
    <scope>NUCLEOTIDE SEQUENCE</scope>
    <source>
        <strain evidence="3">CBS 606.72</strain>
    </source>
</reference>
<comment type="caution">
    <text evidence="3">The sequence shown here is derived from an EMBL/GenBank/DDBJ whole genome shotgun (WGS) entry which is preliminary data.</text>
</comment>
<evidence type="ECO:0008006" key="5">
    <source>
        <dbReference type="Google" id="ProtNLM"/>
    </source>
</evidence>
<keyword evidence="2" id="KW-0812">Transmembrane</keyword>
<evidence type="ECO:0000313" key="4">
    <source>
        <dbReference type="Proteomes" id="UP001175000"/>
    </source>
</evidence>
<name>A0AA39TQI6_9PEZI</name>
<accession>A0AA39TQI6</accession>
<feature type="region of interest" description="Disordered" evidence="1">
    <location>
        <begin position="256"/>
        <end position="275"/>
    </location>
</feature>
<evidence type="ECO:0000256" key="2">
    <source>
        <dbReference type="SAM" id="Phobius"/>
    </source>
</evidence>
<organism evidence="3 4">
    <name type="scientific">Immersiella caudata</name>
    <dbReference type="NCBI Taxonomy" id="314043"/>
    <lineage>
        <taxon>Eukaryota</taxon>
        <taxon>Fungi</taxon>
        <taxon>Dikarya</taxon>
        <taxon>Ascomycota</taxon>
        <taxon>Pezizomycotina</taxon>
        <taxon>Sordariomycetes</taxon>
        <taxon>Sordariomycetidae</taxon>
        <taxon>Sordariales</taxon>
        <taxon>Lasiosphaeriaceae</taxon>
        <taxon>Immersiella</taxon>
    </lineage>
</organism>
<feature type="transmembrane region" description="Helical" evidence="2">
    <location>
        <begin position="285"/>
        <end position="303"/>
    </location>
</feature>
<protein>
    <recommendedName>
        <fullName evidence="5">Carbohydrate-binding module family 18 protein</fullName>
    </recommendedName>
</protein>
<gene>
    <name evidence="3" type="ORF">B0T14DRAFT_608187</name>
</gene>
<proteinExistence type="predicted"/>
<evidence type="ECO:0000313" key="3">
    <source>
        <dbReference type="EMBL" id="KAK0609407.1"/>
    </source>
</evidence>
<dbReference type="EMBL" id="JAULSU010000008">
    <property type="protein sequence ID" value="KAK0609407.1"/>
    <property type="molecule type" value="Genomic_DNA"/>
</dbReference>
<sequence length="304" mass="32530">MWSQISHLATRALSLLGTSQEGKPRIETREERQITPGWAEPTLFEANPNKSAQAVLDVLSKRQTCAPGYGYCSNFGGCCPASDRCCSYGYCMRPGRVCCPTGSCPGGYNCCGSSNCAPVGSQCCSNGRYCDTGNICVLYQGRIVCCTDLTCTANVDGTTTIRATTRTTTATITRATYQYYYYTVYWTYRYYYWYYMAAATASVVTYSSATTTATVTVYASDQLDATSSLREITATMFTTPASATSLAPLFGITSTSSARTRTTPTNTGSPGTPGFGTSTGSSLDFPAVCFMAGGLLIGIMAVWL</sequence>